<evidence type="ECO:0000313" key="2">
    <source>
        <dbReference type="EMBL" id="BCE85023.1"/>
    </source>
</evidence>
<gene>
    <name evidence="1" type="ORF">XF2B_40720</name>
    <name evidence="2" type="ORF">XF9B_64440</name>
</gene>
<protein>
    <submittedName>
        <fullName evidence="1">Uncharacterized protein</fullName>
    </submittedName>
</protein>
<accession>A0A809XTH1</accession>
<proteinExistence type="predicted"/>
<dbReference type="EMBL" id="AP023098">
    <property type="protein sequence ID" value="BCE85023.1"/>
    <property type="molecule type" value="Genomic_DNA"/>
</dbReference>
<reference evidence="2" key="2">
    <citation type="submission" date="2020-05" db="EMBL/GenBank/DDBJ databases">
        <title>Complete genome sequence of Bradyrhizobium diazoefficiens XF9 isolated from soybean nodule.</title>
        <authorList>
            <person name="Noda R."/>
            <person name="Kakizaki K."/>
            <person name="Minamisawa K."/>
        </authorList>
    </citation>
    <scope>NUCLEOTIDE SEQUENCE</scope>
    <source>
        <strain evidence="2">XF9</strain>
    </source>
</reference>
<reference evidence="1" key="1">
    <citation type="submission" date="2020-05" db="EMBL/GenBank/DDBJ databases">
        <title>Complete genome sequence of Bradyrhizobium diazoefficiens XF2 isolated from soybean nodule.</title>
        <authorList>
            <person name="Noda R."/>
            <person name="Kakizaki K."/>
            <person name="Minamisawa K."/>
        </authorList>
    </citation>
    <scope>NUCLEOTIDE SEQUENCE</scope>
    <source>
        <strain evidence="1">XF2</strain>
    </source>
</reference>
<dbReference type="AlphaFoldDB" id="A0A809XTH1"/>
<evidence type="ECO:0000313" key="1">
    <source>
        <dbReference type="EMBL" id="BCE30303.1"/>
    </source>
</evidence>
<organism evidence="1">
    <name type="scientific">Bradyrhizobium diazoefficiens</name>
    <dbReference type="NCBI Taxonomy" id="1355477"/>
    <lineage>
        <taxon>Bacteria</taxon>
        <taxon>Pseudomonadati</taxon>
        <taxon>Pseudomonadota</taxon>
        <taxon>Alphaproteobacteria</taxon>
        <taxon>Hyphomicrobiales</taxon>
        <taxon>Nitrobacteraceae</taxon>
        <taxon>Bradyrhizobium</taxon>
    </lineage>
</organism>
<dbReference type="EMBL" id="AP023092">
    <property type="protein sequence ID" value="BCE30303.1"/>
    <property type="molecule type" value="Genomic_DNA"/>
</dbReference>
<name>A0A809XTH1_9BRAD</name>
<sequence>MTALVTAFVPPLPSLQGATFEEQAVINGNQVPKQYHQRIHNGHSVIDIPFGLLQRMLSGPMGKEWHDANPEVLAWMGEADRRTMSCNAFPGEHRPARLPPPPPPATIIVKMKAPDGVTSFSHDGRPFEVGKDGVIEVEGHVAEVARSHGFRVVAPVK</sequence>